<comment type="caution">
    <text evidence="1">The sequence shown here is derived from an EMBL/GenBank/DDBJ whole genome shotgun (WGS) entry which is preliminary data.</text>
</comment>
<dbReference type="EMBL" id="JBHUMD010000007">
    <property type="protein sequence ID" value="MFD2601965.1"/>
    <property type="molecule type" value="Genomic_DNA"/>
</dbReference>
<proteinExistence type="predicted"/>
<gene>
    <name evidence="1" type="ORF">ACFSR3_07850</name>
</gene>
<keyword evidence="2" id="KW-1185">Reference proteome</keyword>
<evidence type="ECO:0008006" key="3">
    <source>
        <dbReference type="Google" id="ProtNLM"/>
    </source>
</evidence>
<evidence type="ECO:0000313" key="1">
    <source>
        <dbReference type="EMBL" id="MFD2601965.1"/>
    </source>
</evidence>
<name>A0ABW5NUD2_9FLAO</name>
<accession>A0ABW5NUD2</accession>
<dbReference type="Proteomes" id="UP001597480">
    <property type="component" value="Unassembled WGS sequence"/>
</dbReference>
<reference evidence="2" key="1">
    <citation type="journal article" date="2019" name="Int. J. Syst. Evol. Microbiol.">
        <title>The Global Catalogue of Microorganisms (GCM) 10K type strain sequencing project: providing services to taxonomists for standard genome sequencing and annotation.</title>
        <authorList>
            <consortium name="The Broad Institute Genomics Platform"/>
            <consortium name="The Broad Institute Genome Sequencing Center for Infectious Disease"/>
            <person name="Wu L."/>
            <person name="Ma J."/>
        </authorList>
    </citation>
    <scope>NUCLEOTIDE SEQUENCE [LARGE SCALE GENOMIC DNA]</scope>
    <source>
        <strain evidence="2">KCTC 42107</strain>
    </source>
</reference>
<organism evidence="1 2">
    <name type="scientific">Flavobacterium suzhouense</name>
    <dbReference type="NCBI Taxonomy" id="1529638"/>
    <lineage>
        <taxon>Bacteria</taxon>
        <taxon>Pseudomonadati</taxon>
        <taxon>Bacteroidota</taxon>
        <taxon>Flavobacteriia</taxon>
        <taxon>Flavobacteriales</taxon>
        <taxon>Flavobacteriaceae</taxon>
        <taxon>Flavobacterium</taxon>
    </lineage>
</organism>
<evidence type="ECO:0000313" key="2">
    <source>
        <dbReference type="Proteomes" id="UP001597480"/>
    </source>
</evidence>
<protein>
    <recommendedName>
        <fullName evidence="3">BetR domain-containing protein</fullName>
    </recommendedName>
</protein>
<sequence length="325" mass="37586">MKIANMDNQDKLLKAIRQKLEKSVSLIDEIAAILNISYDASHRRVSQKSKFSIEETIALCRHYSLSMDSLFTGEENVIVQKTSEIRSMQDMENYFKESSEKLKDYLHMPDTVMYYSAKDIPLFYTIGGTLLSKFKLYVWLNLLSGTQNQDSFENFSINSSLIEYSSGLKAVYDKVEVNEVWNDTTINSTLQQVYYFFQSGLLSLPNAIALCEDLKKILTTAEERCSKTDTGFNLYYNELLILNNNVLLSAKQQQSLFVPYTMLGYFITSDITTCQNALDFFKHQVRSSKSLNQSGTRDRKLFFNRGHQKVEFYLQKMQNEVEISF</sequence>
<dbReference type="RefSeq" id="WP_379820468.1">
    <property type="nucleotide sequence ID" value="NZ_JBHUMD010000007.1"/>
</dbReference>